<dbReference type="AlphaFoldDB" id="A0A836HW11"/>
<comment type="caution">
    <text evidence="2">The sequence shown here is derived from an EMBL/GenBank/DDBJ whole genome shotgun (WGS) entry which is preliminary data.</text>
</comment>
<dbReference type="EMBL" id="JAFHKP010000012">
    <property type="protein sequence ID" value="KAG5483598.1"/>
    <property type="molecule type" value="Genomic_DNA"/>
</dbReference>
<feature type="region of interest" description="Disordered" evidence="1">
    <location>
        <begin position="155"/>
        <end position="175"/>
    </location>
</feature>
<dbReference type="KEGG" id="lenr:94175404"/>
<feature type="compositionally biased region" description="Basic residues" evidence="1">
    <location>
        <begin position="109"/>
        <end position="118"/>
    </location>
</feature>
<feature type="region of interest" description="Disordered" evidence="1">
    <location>
        <begin position="1"/>
        <end position="125"/>
    </location>
</feature>
<evidence type="ECO:0000313" key="3">
    <source>
        <dbReference type="Proteomes" id="UP000674179"/>
    </source>
</evidence>
<evidence type="ECO:0000313" key="2">
    <source>
        <dbReference type="EMBL" id="KAG5483598.1"/>
    </source>
</evidence>
<dbReference type="GeneID" id="94175404"/>
<evidence type="ECO:0000256" key="1">
    <source>
        <dbReference type="SAM" id="MobiDB-lite"/>
    </source>
</evidence>
<name>A0A836HW11_LEIEN</name>
<reference evidence="2 3" key="1">
    <citation type="submission" date="2021-02" db="EMBL/GenBank/DDBJ databases">
        <title>Leishmania (Mundinia) enrietti genome sequencing and assembly.</title>
        <authorList>
            <person name="Almutairi H."/>
            <person name="Gatherer D."/>
        </authorList>
    </citation>
    <scope>NUCLEOTIDE SEQUENCE [LARGE SCALE GENOMIC DNA]</scope>
    <source>
        <strain evidence="2">CUR178</strain>
    </source>
</reference>
<gene>
    <name evidence="2" type="ORF">CUR178_08265</name>
</gene>
<keyword evidence="3" id="KW-1185">Reference proteome</keyword>
<accession>A0A836HW11</accession>
<feature type="compositionally biased region" description="Basic residues" evidence="1">
    <location>
        <begin position="92"/>
        <end position="101"/>
    </location>
</feature>
<dbReference type="Proteomes" id="UP000674179">
    <property type="component" value="Chromosome 12"/>
</dbReference>
<feature type="compositionally biased region" description="Gly residues" evidence="1">
    <location>
        <begin position="63"/>
        <end position="75"/>
    </location>
</feature>
<sequence length="222" mass="23501">MRLNHSTTAAGAPVSPMLTARVSSPFANGASEKPPKQSKSRQACPPEPKAVAGTEDTVRNAKGGRGGTCGSGRAGQGRLPPPLAVAAEHRNSRYRRQRVRHPPADISVRRRQGYHRRGGVGGGVSHSPCSSFMQQRLLCVRLNDKLTYIDPKCAPPGSRGPVSRENAEEGSGEGAAKLCGGRRDWRLRCHYNSGRQGCALGRFCRPVSAAAAATSTGLSLPQ</sequence>
<organism evidence="2 3">
    <name type="scientific">Leishmania enriettii</name>
    <dbReference type="NCBI Taxonomy" id="5663"/>
    <lineage>
        <taxon>Eukaryota</taxon>
        <taxon>Discoba</taxon>
        <taxon>Euglenozoa</taxon>
        <taxon>Kinetoplastea</taxon>
        <taxon>Metakinetoplastina</taxon>
        <taxon>Trypanosomatida</taxon>
        <taxon>Trypanosomatidae</taxon>
        <taxon>Leishmaniinae</taxon>
        <taxon>Leishmania</taxon>
    </lineage>
</organism>
<proteinExistence type="predicted"/>
<protein>
    <submittedName>
        <fullName evidence="2">Uncharacterized protein</fullName>
    </submittedName>
</protein>
<dbReference type="RefSeq" id="XP_067694815.1">
    <property type="nucleotide sequence ID" value="XM_067839894.1"/>
</dbReference>